<dbReference type="Gene3D" id="2.130.10.10">
    <property type="entry name" value="YVTN repeat-like/Quinoprotein amine dehydrogenase"/>
    <property type="match status" value="1"/>
</dbReference>
<accession>A0A9E7HK53</accession>
<keyword evidence="2" id="KW-1185">Reference proteome</keyword>
<dbReference type="Proteomes" id="UP001055439">
    <property type="component" value="Chromosome 8"/>
</dbReference>
<reference evidence="1" key="1">
    <citation type="submission" date="2022-05" db="EMBL/GenBank/DDBJ databases">
        <title>The Musa troglodytarum L. genome provides insights into the mechanism of non-climacteric behaviour and enrichment of carotenoids.</title>
        <authorList>
            <person name="Wang J."/>
        </authorList>
    </citation>
    <scope>NUCLEOTIDE SEQUENCE</scope>
    <source>
        <tissue evidence="1">Leaf</tissue>
    </source>
</reference>
<name>A0A9E7HK53_9LILI</name>
<evidence type="ECO:0000313" key="2">
    <source>
        <dbReference type="Proteomes" id="UP001055439"/>
    </source>
</evidence>
<dbReference type="EMBL" id="CP097510">
    <property type="protein sequence ID" value="URE31577.1"/>
    <property type="molecule type" value="Genomic_DNA"/>
</dbReference>
<dbReference type="InterPro" id="IPR015943">
    <property type="entry name" value="WD40/YVTN_repeat-like_dom_sf"/>
</dbReference>
<dbReference type="OrthoDB" id="10260946at2759"/>
<dbReference type="PANTHER" id="PTHR33984">
    <property type="entry name" value="OS02G0717600 PROTEIN"/>
    <property type="match status" value="1"/>
</dbReference>
<sequence length="871" mass="95629">MDCPQSSERGPVVAIECVAGSSKAEEWGGDMLQTGDVVEEIKIGGSPAVHSPFKGGRSGVQKLLHSAFKRGDTSIEVRVRRCGGEAAELQACIVPHSPAGRRQYVLRSIRDPNYAVGFVDRMVSECVALQGSMSSRVVCALSTAKVQDGYVPYNWEKKMKEFLPVPNSSCFLSMLVLPKVLDLVASRYNCLEDTLARANAWLFSSQASGVPIEFMNVQTEALLTKISGETASATVNSGSLSDLSNLANVSLYGFEDYHGVDIGVVRAVRLWYTPAAGELAVNIKLQEGDTKLGFAISCTEEGFIYISSVDDTDDETASTRSGLRDMFRQARNACKLLVISRVSNEKVLPWMVSSAGAIRCFDTISISQKLSLHRHALKPIRIHVLMWEQPSSYEFAEYKAAAPISLPLTPSTADAFETGFERDTAGDVSFRKEHAAFVDQLSDLSEEVLLPAVKSQRFSGMSSAGPDRAGAHNSALRSPSSPFAASMEKFVVPIQSPQQNPKPPLRPHWKRMIPELEGGVPFCYRRQASQLLLDSLAEVRIFEHNYRTEPGGCPTHMARMANVANLDMPAGDFWIRIRHQGSLEDETKDLLHIYTSKALDSVRWNPTNQDEVACASRQHDKVMLFDIGYISLLASGLDGAIYIWDKRLSNSPCLELTTNSHSQLNTIALDLEDRVVFGASKQGIIYAWDLRGGRSSYAFQSHNDASCFLLVSLKVSSMLERITTLKAQSNIVSREIHSISFDPSSYHQLAFHLDDGWDGMDISTSSIMRRPSWLPTCSIYAVGSSSGNGLYLLDFYPSTSSACHVDFIEESQNTNRDCRGAVKNKYVPVSQNILVCAVHPLNETIIAGTKESSLLVVSPRLQTPQSTNSAT</sequence>
<gene>
    <name evidence="1" type="ORF">MUK42_03406</name>
</gene>
<protein>
    <submittedName>
        <fullName evidence="1">Uncharacterized protein</fullName>
    </submittedName>
</protein>
<dbReference type="SUPFAM" id="SSF50998">
    <property type="entry name" value="Quinoprotein alcohol dehydrogenase-like"/>
    <property type="match status" value="1"/>
</dbReference>
<organism evidence="1 2">
    <name type="scientific">Musa troglodytarum</name>
    <name type="common">fe'i banana</name>
    <dbReference type="NCBI Taxonomy" id="320322"/>
    <lineage>
        <taxon>Eukaryota</taxon>
        <taxon>Viridiplantae</taxon>
        <taxon>Streptophyta</taxon>
        <taxon>Embryophyta</taxon>
        <taxon>Tracheophyta</taxon>
        <taxon>Spermatophyta</taxon>
        <taxon>Magnoliopsida</taxon>
        <taxon>Liliopsida</taxon>
        <taxon>Zingiberales</taxon>
        <taxon>Musaceae</taxon>
        <taxon>Musa</taxon>
    </lineage>
</organism>
<proteinExistence type="predicted"/>
<dbReference type="PANTHER" id="PTHR33984:SF2">
    <property type="entry name" value="OS02G0717600 PROTEIN"/>
    <property type="match status" value="1"/>
</dbReference>
<dbReference type="InterPro" id="IPR011047">
    <property type="entry name" value="Quinoprotein_ADH-like_sf"/>
</dbReference>
<evidence type="ECO:0000313" key="1">
    <source>
        <dbReference type="EMBL" id="URE31577.1"/>
    </source>
</evidence>
<dbReference type="AlphaFoldDB" id="A0A9E7HK53"/>